<dbReference type="GO" id="GO:0004222">
    <property type="term" value="F:metalloendopeptidase activity"/>
    <property type="evidence" value="ECO:0007669"/>
    <property type="project" value="InterPro"/>
</dbReference>
<keyword evidence="12" id="KW-1185">Reference proteome</keyword>
<dbReference type="InterPro" id="IPR036365">
    <property type="entry name" value="PGBD-like_sf"/>
</dbReference>
<dbReference type="PANTHER" id="PTHR10201:SF272">
    <property type="entry name" value="METALLOENDOPROTEINASE 5-MMP"/>
    <property type="match status" value="1"/>
</dbReference>
<evidence type="ECO:0000256" key="3">
    <source>
        <dbReference type="ARBA" id="ARBA00022723"/>
    </source>
</evidence>
<evidence type="ECO:0000256" key="4">
    <source>
        <dbReference type="ARBA" id="ARBA00022729"/>
    </source>
</evidence>
<gene>
    <name evidence="11" type="ORF">HannXRQ_Chr09g0251981</name>
</gene>
<feature type="transmembrane region" description="Helical" evidence="9">
    <location>
        <begin position="45"/>
        <end position="64"/>
    </location>
</feature>
<keyword evidence="7" id="KW-0482">Metalloprotease</keyword>
<dbReference type="GO" id="GO:0031012">
    <property type="term" value="C:extracellular matrix"/>
    <property type="evidence" value="ECO:0007669"/>
    <property type="project" value="InterPro"/>
</dbReference>
<evidence type="ECO:0000259" key="10">
    <source>
        <dbReference type="Pfam" id="PF01471"/>
    </source>
</evidence>
<reference evidence="12" key="1">
    <citation type="journal article" date="2017" name="Nature">
        <title>The sunflower genome provides insights into oil metabolism, flowering and Asterid evolution.</title>
        <authorList>
            <person name="Badouin H."/>
            <person name="Gouzy J."/>
            <person name="Grassa C.J."/>
            <person name="Murat F."/>
            <person name="Staton S.E."/>
            <person name="Cottret L."/>
            <person name="Lelandais-Briere C."/>
            <person name="Owens G.L."/>
            <person name="Carrere S."/>
            <person name="Mayjonade B."/>
            <person name="Legrand L."/>
            <person name="Gill N."/>
            <person name="Kane N.C."/>
            <person name="Bowers J.E."/>
            <person name="Hubner S."/>
            <person name="Bellec A."/>
            <person name="Berard A."/>
            <person name="Berges H."/>
            <person name="Blanchet N."/>
            <person name="Boniface M.C."/>
            <person name="Brunel D."/>
            <person name="Catrice O."/>
            <person name="Chaidir N."/>
            <person name="Claudel C."/>
            <person name="Donnadieu C."/>
            <person name="Faraut T."/>
            <person name="Fievet G."/>
            <person name="Helmstetter N."/>
            <person name="King M."/>
            <person name="Knapp S.J."/>
            <person name="Lai Z."/>
            <person name="Le Paslier M.C."/>
            <person name="Lippi Y."/>
            <person name="Lorenzon L."/>
            <person name="Mandel J.R."/>
            <person name="Marage G."/>
            <person name="Marchand G."/>
            <person name="Marquand E."/>
            <person name="Bret-Mestries E."/>
            <person name="Morien E."/>
            <person name="Nambeesan S."/>
            <person name="Nguyen T."/>
            <person name="Pegot-Espagnet P."/>
            <person name="Pouilly N."/>
            <person name="Raftis F."/>
            <person name="Sallet E."/>
            <person name="Schiex T."/>
            <person name="Thomas J."/>
            <person name="Vandecasteele C."/>
            <person name="Vares D."/>
            <person name="Vear F."/>
            <person name="Vautrin S."/>
            <person name="Crespi M."/>
            <person name="Mangin B."/>
            <person name="Burke J.M."/>
            <person name="Salse J."/>
            <person name="Munos S."/>
            <person name="Vincourt P."/>
            <person name="Rieseberg L.H."/>
            <person name="Langlade N.B."/>
        </authorList>
    </citation>
    <scope>NUCLEOTIDE SEQUENCE [LARGE SCALE GENOMIC DNA]</scope>
    <source>
        <strain evidence="12">cv. SF193</strain>
    </source>
</reference>
<organism evidence="11 12">
    <name type="scientific">Helianthus annuus</name>
    <name type="common">Common sunflower</name>
    <dbReference type="NCBI Taxonomy" id="4232"/>
    <lineage>
        <taxon>Eukaryota</taxon>
        <taxon>Viridiplantae</taxon>
        <taxon>Streptophyta</taxon>
        <taxon>Embryophyta</taxon>
        <taxon>Tracheophyta</taxon>
        <taxon>Spermatophyta</taxon>
        <taxon>Magnoliopsida</taxon>
        <taxon>eudicotyledons</taxon>
        <taxon>Gunneridae</taxon>
        <taxon>Pentapetalae</taxon>
        <taxon>asterids</taxon>
        <taxon>campanulids</taxon>
        <taxon>Asterales</taxon>
        <taxon>Asteraceae</taxon>
        <taxon>Asteroideae</taxon>
        <taxon>Heliantheae alliance</taxon>
        <taxon>Heliantheae</taxon>
        <taxon>Helianthus</taxon>
    </lineage>
</organism>
<dbReference type="InterPro" id="IPR036366">
    <property type="entry name" value="PGBDSf"/>
</dbReference>
<keyword evidence="4" id="KW-0732">Signal</keyword>
<evidence type="ECO:0000256" key="6">
    <source>
        <dbReference type="ARBA" id="ARBA00022833"/>
    </source>
</evidence>
<dbReference type="InterPro" id="IPR021158">
    <property type="entry name" value="Pept_M10A_Zn_BS"/>
</dbReference>
<dbReference type="GO" id="GO:0008270">
    <property type="term" value="F:zinc ion binding"/>
    <property type="evidence" value="ECO:0007669"/>
    <property type="project" value="InterPro"/>
</dbReference>
<keyword evidence="9" id="KW-0812">Transmembrane</keyword>
<dbReference type="PANTHER" id="PTHR10201">
    <property type="entry name" value="MATRIX METALLOPROTEINASE"/>
    <property type="match status" value="1"/>
</dbReference>
<feature type="domain" description="Peptidoglycan binding-like" evidence="10">
    <location>
        <begin position="89"/>
        <end position="150"/>
    </location>
</feature>
<keyword evidence="9" id="KW-0472">Membrane</keyword>
<keyword evidence="8" id="KW-0865">Zymogen</keyword>
<keyword evidence="5" id="KW-0378">Hydrolase</keyword>
<comment type="cofactor">
    <cofactor evidence="1">
        <name>Zn(2+)</name>
        <dbReference type="ChEBI" id="CHEBI:29105"/>
    </cofactor>
</comment>
<keyword evidence="2" id="KW-0645">Protease</keyword>
<dbReference type="Pfam" id="PF01471">
    <property type="entry name" value="PG_binding_1"/>
    <property type="match status" value="1"/>
</dbReference>
<dbReference type="EMBL" id="CM007898">
    <property type="protein sequence ID" value="OTG14667.1"/>
    <property type="molecule type" value="Genomic_DNA"/>
</dbReference>
<feature type="transmembrane region" description="Helical" evidence="9">
    <location>
        <begin position="12"/>
        <end position="33"/>
    </location>
</feature>
<dbReference type="AlphaFoldDB" id="A0A251TU40"/>
<accession>A0A251TU40</accession>
<sequence>MRWMLYANGFCIYVSGIYLDGIIWSVVSLLLLLMRLLQVLNASPLHCVILLIIVAVFSLSSNALPNSPTSDWNTLYNLSGSHSGQEVAGISKLKSYLNQFGYITNNNSNNQPTKFNDYFDDALEHAIKIYQKSFNLNTTGILDSSTINQMVKPRCGVPDIVNGTALMYLS</sequence>
<dbReference type="OMA" id="YANGFCI"/>
<dbReference type="Proteomes" id="UP000215914">
    <property type="component" value="Chromosome 9"/>
</dbReference>
<evidence type="ECO:0000256" key="5">
    <source>
        <dbReference type="ARBA" id="ARBA00022801"/>
    </source>
</evidence>
<evidence type="ECO:0000256" key="2">
    <source>
        <dbReference type="ARBA" id="ARBA00022670"/>
    </source>
</evidence>
<keyword evidence="3" id="KW-0479">Metal-binding</keyword>
<dbReference type="Gene3D" id="1.10.101.10">
    <property type="entry name" value="PGBD-like superfamily/PGBD"/>
    <property type="match status" value="1"/>
</dbReference>
<evidence type="ECO:0000256" key="7">
    <source>
        <dbReference type="ARBA" id="ARBA00023049"/>
    </source>
</evidence>
<evidence type="ECO:0000256" key="9">
    <source>
        <dbReference type="SAM" id="Phobius"/>
    </source>
</evidence>
<dbReference type="SUPFAM" id="SSF47090">
    <property type="entry name" value="PGBD-like"/>
    <property type="match status" value="1"/>
</dbReference>
<evidence type="ECO:0000256" key="8">
    <source>
        <dbReference type="ARBA" id="ARBA00023145"/>
    </source>
</evidence>
<dbReference type="STRING" id="4232.A0A251TU40"/>
<proteinExistence type="predicted"/>
<dbReference type="InParanoid" id="A0A251TU40"/>
<keyword evidence="6" id="KW-0862">Zinc</keyword>
<evidence type="ECO:0000313" key="11">
    <source>
        <dbReference type="EMBL" id="OTG14667.1"/>
    </source>
</evidence>
<name>A0A251TU40_HELAN</name>
<evidence type="ECO:0000313" key="12">
    <source>
        <dbReference type="Proteomes" id="UP000215914"/>
    </source>
</evidence>
<dbReference type="PROSITE" id="PS00546">
    <property type="entry name" value="CYSTEINE_SWITCH"/>
    <property type="match status" value="1"/>
</dbReference>
<protein>
    <submittedName>
        <fullName evidence="11">Putative peptidoglycan binding-like protein</fullName>
    </submittedName>
</protein>
<keyword evidence="9" id="KW-1133">Transmembrane helix</keyword>
<dbReference type="GO" id="GO:0006508">
    <property type="term" value="P:proteolysis"/>
    <property type="evidence" value="ECO:0007669"/>
    <property type="project" value="UniProtKB-KW"/>
</dbReference>
<dbReference type="InterPro" id="IPR002477">
    <property type="entry name" value="Peptidoglycan-bd-like"/>
</dbReference>
<evidence type="ECO:0000256" key="1">
    <source>
        <dbReference type="ARBA" id="ARBA00001947"/>
    </source>
</evidence>